<gene>
    <name evidence="2" type="ORF">QBC36DRAFT_325501</name>
</gene>
<feature type="region of interest" description="Disordered" evidence="1">
    <location>
        <begin position="76"/>
        <end position="181"/>
    </location>
</feature>
<evidence type="ECO:0000313" key="2">
    <source>
        <dbReference type="EMBL" id="KAK4178130.1"/>
    </source>
</evidence>
<evidence type="ECO:0000313" key="3">
    <source>
        <dbReference type="Proteomes" id="UP001302321"/>
    </source>
</evidence>
<reference evidence="2" key="2">
    <citation type="submission" date="2023-05" db="EMBL/GenBank/DDBJ databases">
        <authorList>
            <consortium name="Lawrence Berkeley National Laboratory"/>
            <person name="Steindorff A."/>
            <person name="Hensen N."/>
            <person name="Bonometti L."/>
            <person name="Westerberg I."/>
            <person name="Brannstrom I.O."/>
            <person name="Guillou S."/>
            <person name="Cros-Aarteil S."/>
            <person name="Calhoun S."/>
            <person name="Haridas S."/>
            <person name="Kuo A."/>
            <person name="Mondo S."/>
            <person name="Pangilinan J."/>
            <person name="Riley R."/>
            <person name="Labutti K."/>
            <person name="Andreopoulos B."/>
            <person name="Lipzen A."/>
            <person name="Chen C."/>
            <person name="Yanf M."/>
            <person name="Daum C."/>
            <person name="Ng V."/>
            <person name="Clum A."/>
            <person name="Ohm R."/>
            <person name="Martin F."/>
            <person name="Silar P."/>
            <person name="Natvig D."/>
            <person name="Lalanne C."/>
            <person name="Gautier V."/>
            <person name="Ament-Velasquez S.L."/>
            <person name="Kruys A."/>
            <person name="Hutchinson M.I."/>
            <person name="Powell A.J."/>
            <person name="Barry K."/>
            <person name="Miller A.N."/>
            <person name="Grigoriev I.V."/>
            <person name="Debuchy R."/>
            <person name="Gladieux P."/>
            <person name="Thoren M.H."/>
            <person name="Johannesson H."/>
        </authorList>
    </citation>
    <scope>NUCLEOTIDE SEQUENCE</scope>
    <source>
        <strain evidence="2">CBS 892.96</strain>
    </source>
</reference>
<feature type="compositionally biased region" description="Basic and acidic residues" evidence="1">
    <location>
        <begin position="154"/>
        <end position="163"/>
    </location>
</feature>
<feature type="compositionally biased region" description="Low complexity" evidence="1">
    <location>
        <begin position="142"/>
        <end position="153"/>
    </location>
</feature>
<feature type="compositionally biased region" description="Basic and acidic residues" evidence="1">
    <location>
        <begin position="80"/>
        <end position="93"/>
    </location>
</feature>
<reference evidence="2" key="1">
    <citation type="journal article" date="2023" name="Mol. Phylogenet. Evol.">
        <title>Genome-scale phylogeny and comparative genomics of the fungal order Sordariales.</title>
        <authorList>
            <person name="Hensen N."/>
            <person name="Bonometti L."/>
            <person name="Westerberg I."/>
            <person name="Brannstrom I.O."/>
            <person name="Guillou S."/>
            <person name="Cros-Aarteil S."/>
            <person name="Calhoun S."/>
            <person name="Haridas S."/>
            <person name="Kuo A."/>
            <person name="Mondo S."/>
            <person name="Pangilinan J."/>
            <person name="Riley R."/>
            <person name="LaButti K."/>
            <person name="Andreopoulos B."/>
            <person name="Lipzen A."/>
            <person name="Chen C."/>
            <person name="Yan M."/>
            <person name="Daum C."/>
            <person name="Ng V."/>
            <person name="Clum A."/>
            <person name="Steindorff A."/>
            <person name="Ohm R.A."/>
            <person name="Martin F."/>
            <person name="Silar P."/>
            <person name="Natvig D.O."/>
            <person name="Lalanne C."/>
            <person name="Gautier V."/>
            <person name="Ament-Velasquez S.L."/>
            <person name="Kruys A."/>
            <person name="Hutchinson M.I."/>
            <person name="Powell A.J."/>
            <person name="Barry K."/>
            <person name="Miller A.N."/>
            <person name="Grigoriev I.V."/>
            <person name="Debuchy R."/>
            <person name="Gladieux P."/>
            <person name="Hiltunen Thoren M."/>
            <person name="Johannesson H."/>
        </authorList>
    </citation>
    <scope>NUCLEOTIDE SEQUENCE</scope>
    <source>
        <strain evidence="2">CBS 892.96</strain>
    </source>
</reference>
<feature type="compositionally biased region" description="Polar residues" evidence="1">
    <location>
        <begin position="170"/>
        <end position="181"/>
    </location>
</feature>
<name>A0AAN6WAS8_9PEZI</name>
<dbReference type="Proteomes" id="UP001302321">
    <property type="component" value="Unassembled WGS sequence"/>
</dbReference>
<keyword evidence="3" id="KW-1185">Reference proteome</keyword>
<proteinExistence type="predicted"/>
<evidence type="ECO:0000256" key="1">
    <source>
        <dbReference type="SAM" id="MobiDB-lite"/>
    </source>
</evidence>
<dbReference type="EMBL" id="MU866146">
    <property type="protein sequence ID" value="KAK4178130.1"/>
    <property type="molecule type" value="Genomic_DNA"/>
</dbReference>
<accession>A0AAN6WAS8</accession>
<protein>
    <submittedName>
        <fullName evidence="2">Uncharacterized protein</fullName>
    </submittedName>
</protein>
<organism evidence="2 3">
    <name type="scientific">Triangularia setosa</name>
    <dbReference type="NCBI Taxonomy" id="2587417"/>
    <lineage>
        <taxon>Eukaryota</taxon>
        <taxon>Fungi</taxon>
        <taxon>Dikarya</taxon>
        <taxon>Ascomycota</taxon>
        <taxon>Pezizomycotina</taxon>
        <taxon>Sordariomycetes</taxon>
        <taxon>Sordariomycetidae</taxon>
        <taxon>Sordariales</taxon>
        <taxon>Podosporaceae</taxon>
        <taxon>Triangularia</taxon>
    </lineage>
</organism>
<comment type="caution">
    <text evidence="2">The sequence shown here is derived from an EMBL/GenBank/DDBJ whole genome shotgun (WGS) entry which is preliminary data.</text>
</comment>
<sequence>MDKGEWKKAWCNAYCIVCNPCLDGKTTSAHPMCLTTTTYILDPEILRVGGFPLLGFPKFSITDCDCKRVGLESWIPRADGQPEGHATRDHPPAHDANLASGPRHDDSDTETIGNSSSGSDESSESDQSGPGERYEQHEAQNSEVQKSSAVSSSDPRKVEENSHGNHPRYTGNTSEDSEQSTVSITYLYIKSNGSSHGRSE</sequence>
<feature type="compositionally biased region" description="Low complexity" evidence="1">
    <location>
        <begin position="115"/>
        <end position="129"/>
    </location>
</feature>
<dbReference type="AlphaFoldDB" id="A0AAN6WAS8"/>